<keyword evidence="1" id="KW-1185">Reference proteome</keyword>
<sequence length="142" mass="16592">MSTARQRLNNRQLNNPLNHWLEAVKQAQHHQAKSLSNQAPIRLQLPNNPSAKSAFNQMPMFRQSPNNQRQKDRLSRQLAVVKQARLHLEKSVYNQAPMLLQRLSNQQSNNLLNRQLEAVRHRGRVQHHQERSAFNRTQMAAL</sequence>
<reference evidence="2" key="1">
    <citation type="submission" date="2022-11" db="UniProtKB">
        <authorList>
            <consortium name="WormBaseParasite"/>
        </authorList>
    </citation>
    <scope>IDENTIFICATION</scope>
</reference>
<name>A0A914WDQ4_9BILA</name>
<protein>
    <submittedName>
        <fullName evidence="2">Uncharacterized protein</fullName>
    </submittedName>
</protein>
<proteinExistence type="predicted"/>
<dbReference type="AlphaFoldDB" id="A0A914WDQ4"/>
<evidence type="ECO:0000313" key="1">
    <source>
        <dbReference type="Proteomes" id="UP000887566"/>
    </source>
</evidence>
<dbReference type="WBParaSite" id="PSAMB.scaffold395size53376.g5339.t1">
    <property type="protein sequence ID" value="PSAMB.scaffold395size53376.g5339.t1"/>
    <property type="gene ID" value="PSAMB.scaffold395size53376.g5339"/>
</dbReference>
<accession>A0A914WDQ4</accession>
<organism evidence="1 2">
    <name type="scientific">Plectus sambesii</name>
    <dbReference type="NCBI Taxonomy" id="2011161"/>
    <lineage>
        <taxon>Eukaryota</taxon>
        <taxon>Metazoa</taxon>
        <taxon>Ecdysozoa</taxon>
        <taxon>Nematoda</taxon>
        <taxon>Chromadorea</taxon>
        <taxon>Plectida</taxon>
        <taxon>Plectina</taxon>
        <taxon>Plectoidea</taxon>
        <taxon>Plectidae</taxon>
        <taxon>Plectus</taxon>
    </lineage>
</organism>
<evidence type="ECO:0000313" key="2">
    <source>
        <dbReference type="WBParaSite" id="PSAMB.scaffold395size53376.g5339.t1"/>
    </source>
</evidence>
<dbReference type="Proteomes" id="UP000887566">
    <property type="component" value="Unplaced"/>
</dbReference>